<keyword evidence="3" id="KW-1185">Reference proteome</keyword>
<organism evidence="2 3">
    <name type="scientific">Lasiosphaeria miniovina</name>
    <dbReference type="NCBI Taxonomy" id="1954250"/>
    <lineage>
        <taxon>Eukaryota</taxon>
        <taxon>Fungi</taxon>
        <taxon>Dikarya</taxon>
        <taxon>Ascomycota</taxon>
        <taxon>Pezizomycotina</taxon>
        <taxon>Sordariomycetes</taxon>
        <taxon>Sordariomycetidae</taxon>
        <taxon>Sordariales</taxon>
        <taxon>Lasiosphaeriaceae</taxon>
        <taxon>Lasiosphaeria</taxon>
    </lineage>
</organism>
<gene>
    <name evidence="2" type="ORF">B0T26DRAFT_720144</name>
</gene>
<comment type="caution">
    <text evidence="2">The sequence shown here is derived from an EMBL/GenBank/DDBJ whole genome shotgun (WGS) entry which is preliminary data.</text>
</comment>
<feature type="region of interest" description="Disordered" evidence="1">
    <location>
        <begin position="105"/>
        <end position="184"/>
    </location>
</feature>
<dbReference type="GeneID" id="85325733"/>
<dbReference type="AlphaFoldDB" id="A0AA40A494"/>
<protein>
    <submittedName>
        <fullName evidence="2">Uncharacterized protein</fullName>
    </submittedName>
</protein>
<evidence type="ECO:0000256" key="1">
    <source>
        <dbReference type="SAM" id="MobiDB-lite"/>
    </source>
</evidence>
<feature type="compositionally biased region" description="Basic and acidic residues" evidence="1">
    <location>
        <begin position="105"/>
        <end position="125"/>
    </location>
</feature>
<evidence type="ECO:0000313" key="2">
    <source>
        <dbReference type="EMBL" id="KAK0709013.1"/>
    </source>
</evidence>
<proteinExistence type="predicted"/>
<dbReference type="Proteomes" id="UP001172101">
    <property type="component" value="Unassembled WGS sequence"/>
</dbReference>
<reference evidence="2" key="1">
    <citation type="submission" date="2023-06" db="EMBL/GenBank/DDBJ databases">
        <title>Genome-scale phylogeny and comparative genomics of the fungal order Sordariales.</title>
        <authorList>
            <consortium name="Lawrence Berkeley National Laboratory"/>
            <person name="Hensen N."/>
            <person name="Bonometti L."/>
            <person name="Westerberg I."/>
            <person name="Brannstrom I.O."/>
            <person name="Guillou S."/>
            <person name="Cros-Aarteil S."/>
            <person name="Calhoun S."/>
            <person name="Haridas S."/>
            <person name="Kuo A."/>
            <person name="Mondo S."/>
            <person name="Pangilinan J."/>
            <person name="Riley R."/>
            <person name="LaButti K."/>
            <person name="Andreopoulos B."/>
            <person name="Lipzen A."/>
            <person name="Chen C."/>
            <person name="Yanf M."/>
            <person name="Daum C."/>
            <person name="Ng V."/>
            <person name="Clum A."/>
            <person name="Steindorff A."/>
            <person name="Ohm R."/>
            <person name="Martin F."/>
            <person name="Silar P."/>
            <person name="Natvig D."/>
            <person name="Lalanne C."/>
            <person name="Gautier V."/>
            <person name="Ament-velasquez S.L."/>
            <person name="Kruys A."/>
            <person name="Hutchinson M.I."/>
            <person name="Powell A.J."/>
            <person name="Barry K."/>
            <person name="Miller A.N."/>
            <person name="Grigoriev I.V."/>
            <person name="Debuchy R."/>
            <person name="Gladieux P."/>
            <person name="Thoren M.H."/>
            <person name="Johannesson H."/>
        </authorList>
    </citation>
    <scope>NUCLEOTIDE SEQUENCE</scope>
    <source>
        <strain evidence="2">SMH2392-1A</strain>
    </source>
</reference>
<feature type="compositionally biased region" description="Basic and acidic residues" evidence="1">
    <location>
        <begin position="133"/>
        <end position="145"/>
    </location>
</feature>
<dbReference type="EMBL" id="JAUIRO010000006">
    <property type="protein sequence ID" value="KAK0709013.1"/>
    <property type="molecule type" value="Genomic_DNA"/>
</dbReference>
<evidence type="ECO:0000313" key="3">
    <source>
        <dbReference type="Proteomes" id="UP001172101"/>
    </source>
</evidence>
<feature type="region of interest" description="Disordered" evidence="1">
    <location>
        <begin position="25"/>
        <end position="54"/>
    </location>
</feature>
<sequence length="184" mass="20028">MKDGEGEEKMQSPGLLIAQAALARSMSSQAGMRTRDVYGRGGMGRPGPDPLEKDIYDDLDKGLENVQSTCEHAAHEVLKYGDCAEEVDQISRRMTENMALTKGELERVEREDPEALKAAEDESRGRTYRPPSMRKDLSHRNDIKHGTLTAVKASASASSNDIVAGNQLTADDGMDDREGAEACS</sequence>
<name>A0AA40A494_9PEZI</name>
<feature type="compositionally biased region" description="Polar residues" evidence="1">
    <location>
        <begin position="155"/>
        <end position="169"/>
    </location>
</feature>
<accession>A0AA40A494</accession>
<dbReference type="RefSeq" id="XP_060292317.1">
    <property type="nucleotide sequence ID" value="XM_060442463.1"/>
</dbReference>